<sequence length="49" mass="6010">MFRFFRTEHFYPIGQLTERSMRQKVFRIIVAKIRDLPFMLRSFAGWPST</sequence>
<evidence type="ECO:0000313" key="2">
    <source>
        <dbReference type="Proteomes" id="UP000029452"/>
    </source>
</evidence>
<gene>
    <name evidence="1" type="ORF">LptCag_0631</name>
</gene>
<evidence type="ECO:0000313" key="1">
    <source>
        <dbReference type="EMBL" id="KGA94005.1"/>
    </source>
</evidence>
<protein>
    <submittedName>
        <fullName evidence="1">Uncharacterized protein</fullName>
    </submittedName>
</protein>
<proteinExistence type="predicted"/>
<dbReference type="PATRIC" id="fig|178606.4.peg.1164"/>
<accession>A0A094WBZ9</accession>
<dbReference type="EMBL" id="JPGK01000004">
    <property type="protein sequence ID" value="KGA94005.1"/>
    <property type="molecule type" value="Genomic_DNA"/>
</dbReference>
<comment type="caution">
    <text evidence="1">The sequence shown here is derived from an EMBL/GenBank/DDBJ whole genome shotgun (WGS) entry which is preliminary data.</text>
</comment>
<dbReference type="RefSeq" id="WP_156182936.1">
    <property type="nucleotide sequence ID" value="NZ_JBPKCJ010000004.1"/>
</dbReference>
<dbReference type="AlphaFoldDB" id="A0A094WBZ9"/>
<organism evidence="1 2">
    <name type="scientific">Leptospirillum ferriphilum</name>
    <dbReference type="NCBI Taxonomy" id="178606"/>
    <lineage>
        <taxon>Bacteria</taxon>
        <taxon>Pseudomonadati</taxon>
        <taxon>Nitrospirota</taxon>
        <taxon>Nitrospiria</taxon>
        <taxon>Nitrospirales</taxon>
        <taxon>Nitrospiraceae</taxon>
        <taxon>Leptospirillum</taxon>
    </lineage>
</organism>
<dbReference type="Proteomes" id="UP000029452">
    <property type="component" value="Unassembled WGS sequence"/>
</dbReference>
<name>A0A094WBZ9_9BACT</name>
<reference evidence="1 2" key="1">
    <citation type="submission" date="2014-06" db="EMBL/GenBank/DDBJ databases">
        <title>Draft genome sequence of iron oxidizing acidophile Leptospirillum ferriphilum DSM14647.</title>
        <authorList>
            <person name="Cardenas J.P."/>
            <person name="Lazcano M."/>
            <person name="Ossandon F.J."/>
            <person name="Corbett M."/>
            <person name="Holmes D.S."/>
            <person name="Watkin E."/>
        </authorList>
    </citation>
    <scope>NUCLEOTIDE SEQUENCE [LARGE SCALE GENOMIC DNA]</scope>
    <source>
        <strain evidence="1 2">DSM 14647</strain>
    </source>
</reference>